<dbReference type="AlphaFoldDB" id="A0A1C3RL99"/>
<feature type="domain" description="Type II/III secretion system secretin-like" evidence="7">
    <location>
        <begin position="300"/>
        <end position="436"/>
    </location>
</feature>
<evidence type="ECO:0000256" key="5">
    <source>
        <dbReference type="SAM" id="MobiDB-lite"/>
    </source>
</evidence>
<proteinExistence type="inferred from homology"/>
<feature type="chain" id="PRO_5008680892" description="Type II/III secretion system secretin-like domain-containing protein" evidence="6">
    <location>
        <begin position="21"/>
        <end position="654"/>
    </location>
</feature>
<dbReference type="GO" id="GO:0015627">
    <property type="term" value="C:type II protein secretion system complex"/>
    <property type="evidence" value="ECO:0007669"/>
    <property type="project" value="TreeGrafter"/>
</dbReference>
<evidence type="ECO:0000256" key="2">
    <source>
        <dbReference type="ARBA" id="ARBA00022729"/>
    </source>
</evidence>
<dbReference type="EMBL" id="FLYE01000047">
    <property type="protein sequence ID" value="SCA58090.1"/>
    <property type="molecule type" value="Genomic_DNA"/>
</dbReference>
<evidence type="ECO:0000256" key="3">
    <source>
        <dbReference type="ARBA" id="ARBA00023136"/>
    </source>
</evidence>
<dbReference type="GO" id="GO:0009306">
    <property type="term" value="P:protein secretion"/>
    <property type="evidence" value="ECO:0007669"/>
    <property type="project" value="InterPro"/>
</dbReference>
<dbReference type="OrthoDB" id="9779724at2"/>
<evidence type="ECO:0000313" key="9">
    <source>
        <dbReference type="Proteomes" id="UP000231658"/>
    </source>
</evidence>
<comment type="subcellular location">
    <subcellularLocation>
        <location evidence="1">Membrane</location>
    </subcellularLocation>
</comment>
<accession>A0A1C3RL99</accession>
<feature type="region of interest" description="Disordered" evidence="5">
    <location>
        <begin position="478"/>
        <end position="563"/>
    </location>
</feature>
<reference evidence="8 9" key="1">
    <citation type="submission" date="2016-07" db="EMBL/GenBank/DDBJ databases">
        <authorList>
            <person name="Lefevre C.T."/>
        </authorList>
    </citation>
    <scope>NUCLEOTIDE SEQUENCE [LARGE SCALE GENOMIC DNA]</scope>
    <source>
        <strain evidence="8">PR1</strain>
    </source>
</reference>
<feature type="compositionally biased region" description="Low complexity" evidence="5">
    <location>
        <begin position="478"/>
        <end position="498"/>
    </location>
</feature>
<dbReference type="PANTHER" id="PTHR30332:SF24">
    <property type="entry name" value="SECRETIN GSPD-RELATED"/>
    <property type="match status" value="1"/>
</dbReference>
<evidence type="ECO:0000256" key="6">
    <source>
        <dbReference type="SAM" id="SignalP"/>
    </source>
</evidence>
<comment type="similarity">
    <text evidence="4">Belongs to the bacterial secretin family.</text>
</comment>
<keyword evidence="3" id="KW-0472">Membrane</keyword>
<dbReference type="RefSeq" id="WP_069190083.1">
    <property type="nucleotide sequence ID" value="NZ_FLYE01000047.1"/>
</dbReference>
<dbReference type="Proteomes" id="UP000231658">
    <property type="component" value="Unassembled WGS sequence"/>
</dbReference>
<evidence type="ECO:0000256" key="1">
    <source>
        <dbReference type="ARBA" id="ARBA00004370"/>
    </source>
</evidence>
<name>A0A1C3RL99_9PROT</name>
<evidence type="ECO:0000259" key="7">
    <source>
        <dbReference type="Pfam" id="PF00263"/>
    </source>
</evidence>
<dbReference type="GO" id="GO:0016020">
    <property type="term" value="C:membrane"/>
    <property type="evidence" value="ECO:0007669"/>
    <property type="project" value="UniProtKB-SubCell"/>
</dbReference>
<evidence type="ECO:0000313" key="8">
    <source>
        <dbReference type="EMBL" id="SCA58090.1"/>
    </source>
</evidence>
<dbReference type="InterPro" id="IPR004846">
    <property type="entry name" value="T2SS/T3SS_dom"/>
</dbReference>
<sequence length="654" mass="72351">MVAPVWRKLFLSSSLMVLMAACSTREPLKADFPDAPEKPTFEEKQSMLGMAEEPVVEIFLPENSLVPLVNNDSDPLPDITISNLNHNGTALDLFRAIAAKAGMPFAVQGSIALTEENSKGRDEIKEDRFPIENYSGSLFDILEAASTITGLFWQYKHKMLKVSKTRRFNVYVPPVQASKDAKGNLSSEIKTHMTDLGAQKVIYNNNSMLSFRANRFVYDEIAAYLKEVTENLSVVVADIHIWEVALSDDNKRGLDFQQLNYQATKLGASLSGGAQVTGGAIAGLTYAGGRFTLNLLASLLNEQGTLQTVTKPIVPVRSGQRTQFSVGKETPYLSEVGAVAVGDSPQTTSKIDFLQTGTTIDVAANYINGLVYLDINLSDTAATAPLSITQNGQTSTQYETSKNKIVINTPILPGHTHLQGGLIRSKDQRISKGIPLGSSHMIPSDDQTLIERSEYVIAVTTRVLKYRVAPSQTSLPPVVYQRPVQQPQPQVQQRTPQRAITPQRQQRQAPHLWQKRQSNKRQQQPYPLFEYEKSAPLQPRPAPTKSVESYELPPFPSPRGEGLERQNGIEQKIEAEGFYHVTPKVQNISFSPATSSMFRRVKRIKKTPPKSYNEGVMKAVAIKLCGSVKPACVNMEMERMKALITQTSMEEISL</sequence>
<dbReference type="InterPro" id="IPR050810">
    <property type="entry name" value="Bact_Secretion_Sys_Channel"/>
</dbReference>
<keyword evidence="2 6" id="KW-0732">Signal</keyword>
<protein>
    <recommendedName>
        <fullName evidence="7">Type II/III secretion system secretin-like domain-containing protein</fullName>
    </recommendedName>
</protein>
<gene>
    <name evidence="8" type="ORF">MTBPR1_80144</name>
</gene>
<dbReference type="PROSITE" id="PS51257">
    <property type="entry name" value="PROKAR_LIPOPROTEIN"/>
    <property type="match status" value="1"/>
</dbReference>
<feature type="signal peptide" evidence="6">
    <location>
        <begin position="1"/>
        <end position="20"/>
    </location>
</feature>
<organism evidence="8 9">
    <name type="scientific">Candidatus Terasakiella magnetica</name>
    <dbReference type="NCBI Taxonomy" id="1867952"/>
    <lineage>
        <taxon>Bacteria</taxon>
        <taxon>Pseudomonadati</taxon>
        <taxon>Pseudomonadota</taxon>
        <taxon>Alphaproteobacteria</taxon>
        <taxon>Rhodospirillales</taxon>
        <taxon>Terasakiellaceae</taxon>
        <taxon>Terasakiella</taxon>
    </lineage>
</organism>
<dbReference type="STRING" id="1867952.MTBPR1_80144"/>
<dbReference type="PANTHER" id="PTHR30332">
    <property type="entry name" value="PROBABLE GENERAL SECRETION PATHWAY PROTEIN D"/>
    <property type="match status" value="1"/>
</dbReference>
<keyword evidence="9" id="KW-1185">Reference proteome</keyword>
<evidence type="ECO:0000256" key="4">
    <source>
        <dbReference type="RuleBase" id="RU004003"/>
    </source>
</evidence>
<dbReference type="Pfam" id="PF00263">
    <property type="entry name" value="Secretin"/>
    <property type="match status" value="1"/>
</dbReference>